<dbReference type="EMBL" id="CP012900">
    <property type="protein sequence ID" value="ALJ26888.1"/>
    <property type="molecule type" value="Genomic_DNA"/>
</dbReference>
<dbReference type="PATRIC" id="fig|128780.6.peg.446"/>
<evidence type="ECO:0000259" key="1">
    <source>
        <dbReference type="Pfam" id="PF23296"/>
    </source>
</evidence>
<keyword evidence="2" id="KW-0808">Transferase</keyword>
<organism evidence="2 3">
    <name type="scientific">Stenotrophomonas acidaminiphila</name>
    <dbReference type="NCBI Taxonomy" id="128780"/>
    <lineage>
        <taxon>Bacteria</taxon>
        <taxon>Pseudomonadati</taxon>
        <taxon>Pseudomonadota</taxon>
        <taxon>Gammaproteobacteria</taxon>
        <taxon>Lysobacterales</taxon>
        <taxon>Lysobacteraceae</taxon>
        <taxon>Stenotrophomonas</taxon>
    </lineage>
</organism>
<reference evidence="2 3" key="1">
    <citation type="journal article" date="2015" name="Genome Announc.">
        <title>Complete Genome Sequencing of Stenotrophomonas acidaminiphila ZAC14D2_NAIMI4_2, a Multidrug-Resistant Strain Isolated from Sediments of a Polluted River in Mexico, Uncovers New Antibiotic Resistance Genes and a Novel Class-II Lasso Peptide Biosynthesis Gene Cluster.</title>
        <authorList>
            <person name="Vinuesa P."/>
            <person name="Ochoa-Sanchez L.E."/>
        </authorList>
    </citation>
    <scope>NUCLEOTIDE SEQUENCE [LARGE SCALE GENOMIC DNA]</scope>
    <source>
        <strain evidence="2 3">ZAC14D2_NAIMI4_2</strain>
    </source>
</reference>
<dbReference type="Proteomes" id="UP000061010">
    <property type="component" value="Chromosome"/>
</dbReference>
<proteinExistence type="predicted"/>
<dbReference type="GO" id="GO:0016301">
    <property type="term" value="F:kinase activity"/>
    <property type="evidence" value="ECO:0007669"/>
    <property type="project" value="UniProtKB-KW"/>
</dbReference>
<dbReference type="Pfam" id="PF23296">
    <property type="entry name" value="DUF7079"/>
    <property type="match status" value="1"/>
</dbReference>
<dbReference type="KEGG" id="sacz:AOT14_04380"/>
<gene>
    <name evidence="2" type="ORF">AOT14_04380</name>
</gene>
<keyword evidence="3" id="KW-1185">Reference proteome</keyword>
<name>A0A0S1AVT3_9GAMM</name>
<evidence type="ECO:0000313" key="3">
    <source>
        <dbReference type="Proteomes" id="UP000061010"/>
    </source>
</evidence>
<dbReference type="AlphaFoldDB" id="A0A0S1AVT3"/>
<sequence>MDADTRVALWEAFSEFFLDTELDEAVYEHVARVVRASGVTRLEAEAVLWNEVFPVLHRNLQSVAGEWAGWSREWLVANIRPSQGVARRTGPTVLVEEVQGCWEKVLMHLGANTC</sequence>
<dbReference type="InterPro" id="IPR055507">
    <property type="entry name" value="DUF7079"/>
</dbReference>
<keyword evidence="2" id="KW-0418">Kinase</keyword>
<dbReference type="OrthoDB" id="8684941at2"/>
<feature type="domain" description="DUF7079" evidence="1">
    <location>
        <begin position="5"/>
        <end position="85"/>
    </location>
</feature>
<accession>A0A0S1AVT3</accession>
<protein>
    <submittedName>
        <fullName evidence="2">Histidine kinase</fullName>
    </submittedName>
</protein>
<evidence type="ECO:0000313" key="2">
    <source>
        <dbReference type="EMBL" id="ALJ26888.1"/>
    </source>
</evidence>